<evidence type="ECO:0000259" key="5">
    <source>
        <dbReference type="PROSITE" id="PS50931"/>
    </source>
</evidence>
<dbReference type="GO" id="GO:0003700">
    <property type="term" value="F:DNA-binding transcription factor activity"/>
    <property type="evidence" value="ECO:0007669"/>
    <property type="project" value="InterPro"/>
</dbReference>
<dbReference type="InterPro" id="IPR000847">
    <property type="entry name" value="LysR_HTH_N"/>
</dbReference>
<evidence type="ECO:0000256" key="3">
    <source>
        <dbReference type="ARBA" id="ARBA00023125"/>
    </source>
</evidence>
<evidence type="ECO:0000256" key="1">
    <source>
        <dbReference type="ARBA" id="ARBA00009437"/>
    </source>
</evidence>
<dbReference type="PROSITE" id="PS50931">
    <property type="entry name" value="HTH_LYSR"/>
    <property type="match status" value="1"/>
</dbReference>
<evidence type="ECO:0000313" key="6">
    <source>
        <dbReference type="EMBL" id="HJD44038.1"/>
    </source>
</evidence>
<dbReference type="SUPFAM" id="SSF53850">
    <property type="entry name" value="Periplasmic binding protein-like II"/>
    <property type="match status" value="1"/>
</dbReference>
<dbReference type="InterPro" id="IPR058163">
    <property type="entry name" value="LysR-type_TF_proteobact-type"/>
</dbReference>
<feature type="domain" description="HTH lysR-type" evidence="5">
    <location>
        <begin position="1"/>
        <end position="59"/>
    </location>
</feature>
<dbReference type="FunFam" id="1.10.10.10:FF:000001">
    <property type="entry name" value="LysR family transcriptional regulator"/>
    <property type="match status" value="1"/>
</dbReference>
<gene>
    <name evidence="6" type="ORF">H9906_03310</name>
</gene>
<dbReference type="Gene3D" id="1.10.10.10">
    <property type="entry name" value="Winged helix-like DNA-binding domain superfamily/Winged helix DNA-binding domain"/>
    <property type="match status" value="1"/>
</dbReference>
<evidence type="ECO:0000256" key="4">
    <source>
        <dbReference type="ARBA" id="ARBA00023163"/>
    </source>
</evidence>
<reference evidence="6" key="1">
    <citation type="journal article" date="2021" name="PeerJ">
        <title>Extensive microbial diversity within the chicken gut microbiome revealed by metagenomics and culture.</title>
        <authorList>
            <person name="Gilroy R."/>
            <person name="Ravi A."/>
            <person name="Getino M."/>
            <person name="Pursley I."/>
            <person name="Horton D.L."/>
            <person name="Alikhan N.F."/>
            <person name="Baker D."/>
            <person name="Gharbi K."/>
            <person name="Hall N."/>
            <person name="Watson M."/>
            <person name="Adriaenssens E.M."/>
            <person name="Foster-Nyarko E."/>
            <person name="Jarju S."/>
            <person name="Secka A."/>
            <person name="Antonio M."/>
            <person name="Oren A."/>
            <person name="Chaudhuri R.R."/>
            <person name="La Ragione R."/>
            <person name="Hildebrand F."/>
            <person name="Pallen M.J."/>
        </authorList>
    </citation>
    <scope>NUCLEOTIDE SEQUENCE</scope>
    <source>
        <strain evidence="6">9264</strain>
    </source>
</reference>
<comment type="similarity">
    <text evidence="1">Belongs to the LysR transcriptional regulatory family.</text>
</comment>
<dbReference type="InterPro" id="IPR005119">
    <property type="entry name" value="LysR_subst-bd"/>
</dbReference>
<dbReference type="InterPro" id="IPR036388">
    <property type="entry name" value="WH-like_DNA-bd_sf"/>
</dbReference>
<evidence type="ECO:0000256" key="2">
    <source>
        <dbReference type="ARBA" id="ARBA00023015"/>
    </source>
</evidence>
<dbReference type="SUPFAM" id="SSF46785">
    <property type="entry name" value="Winged helix' DNA-binding domain"/>
    <property type="match status" value="1"/>
</dbReference>
<dbReference type="GO" id="GO:0043565">
    <property type="term" value="F:sequence-specific DNA binding"/>
    <property type="evidence" value="ECO:0007669"/>
    <property type="project" value="TreeGrafter"/>
</dbReference>
<accession>A0A9D2RFC8</accession>
<organism evidence="6 7">
    <name type="scientific">Candidatus Paenalcaligenes intestinipullorum</name>
    <dbReference type="NCBI Taxonomy" id="2838718"/>
    <lineage>
        <taxon>Bacteria</taxon>
        <taxon>Pseudomonadati</taxon>
        <taxon>Pseudomonadota</taxon>
        <taxon>Betaproteobacteria</taxon>
        <taxon>Burkholderiales</taxon>
        <taxon>Alcaligenaceae</taxon>
        <taxon>Paenalcaligenes</taxon>
    </lineage>
</organism>
<dbReference type="Proteomes" id="UP000823889">
    <property type="component" value="Unassembled WGS sequence"/>
</dbReference>
<evidence type="ECO:0000313" key="7">
    <source>
        <dbReference type="Proteomes" id="UP000823889"/>
    </source>
</evidence>
<dbReference type="EMBL" id="DWUQ01000065">
    <property type="protein sequence ID" value="HJD44038.1"/>
    <property type="molecule type" value="Genomic_DNA"/>
</dbReference>
<proteinExistence type="inferred from homology"/>
<dbReference type="Pfam" id="PF00126">
    <property type="entry name" value="HTH_1"/>
    <property type="match status" value="1"/>
</dbReference>
<protein>
    <submittedName>
        <fullName evidence="6">LysR family transcriptional regulator</fullName>
    </submittedName>
</protein>
<dbReference type="PANTHER" id="PTHR30537:SF5">
    <property type="entry name" value="HTH-TYPE TRANSCRIPTIONAL ACTIVATOR TTDR-RELATED"/>
    <property type="match status" value="1"/>
</dbReference>
<keyword evidence="2" id="KW-0805">Transcription regulation</keyword>
<dbReference type="GO" id="GO:0006351">
    <property type="term" value="P:DNA-templated transcription"/>
    <property type="evidence" value="ECO:0007669"/>
    <property type="project" value="TreeGrafter"/>
</dbReference>
<comment type="caution">
    <text evidence="6">The sequence shown here is derived from an EMBL/GenBank/DDBJ whole genome shotgun (WGS) entry which is preliminary data.</text>
</comment>
<dbReference type="Gene3D" id="3.40.190.290">
    <property type="match status" value="1"/>
</dbReference>
<dbReference type="Pfam" id="PF03466">
    <property type="entry name" value="LysR_substrate"/>
    <property type="match status" value="1"/>
</dbReference>
<dbReference type="InterPro" id="IPR036390">
    <property type="entry name" value="WH_DNA-bd_sf"/>
</dbReference>
<sequence length="295" mass="33066">MSTFQSMYTFVQVAELGSFAAVAEQEGVDRSVITRQIAALEKELGVQLIIRSTRQQALTTLGQQYLERCKAILDAVEQANSEVMDQQQRPCGRIKLSLPLSFGLRRLSPMLAQFASLYPDIELQLIYDDNFVDLVQQGFDLAIRVTHNPAQQSIVRKLGECHYVIVGSPVYLKNQGVPTRIQDLLHHHCLPYKQENRWVMQSNGANLTIPTSNRFRANNGEALAEAAAQGLGLSQLPDFIAESYLQEGSLVEVLADYPKPTIGIFAVLPSNRYVPQRIRILIEYLKTQLPISIQP</sequence>
<dbReference type="CDD" id="cd08422">
    <property type="entry name" value="PBP2_CrgA_like"/>
    <property type="match status" value="1"/>
</dbReference>
<dbReference type="AlphaFoldDB" id="A0A9D2RFC8"/>
<name>A0A9D2RFC8_9BURK</name>
<keyword evidence="3" id="KW-0238">DNA-binding</keyword>
<reference evidence="6" key="2">
    <citation type="submission" date="2021-04" db="EMBL/GenBank/DDBJ databases">
        <authorList>
            <person name="Gilroy R."/>
        </authorList>
    </citation>
    <scope>NUCLEOTIDE SEQUENCE</scope>
    <source>
        <strain evidence="6">9264</strain>
    </source>
</reference>
<dbReference type="PANTHER" id="PTHR30537">
    <property type="entry name" value="HTH-TYPE TRANSCRIPTIONAL REGULATOR"/>
    <property type="match status" value="1"/>
</dbReference>
<keyword evidence="4" id="KW-0804">Transcription</keyword>